<keyword evidence="8" id="KW-1185">Reference proteome</keyword>
<evidence type="ECO:0000313" key="11">
    <source>
        <dbReference type="RefSeq" id="XP_025409509.1"/>
    </source>
</evidence>
<evidence type="ECO:0000256" key="5">
    <source>
        <dbReference type="RuleBase" id="RU000304"/>
    </source>
</evidence>
<dbReference type="PANTHER" id="PTHR11909">
    <property type="entry name" value="CASEIN KINASE-RELATED"/>
    <property type="match status" value="1"/>
</dbReference>
<dbReference type="RefSeq" id="XP_025409507.1">
    <property type="nucleotide sequence ID" value="XM_025553722.1"/>
</dbReference>
<evidence type="ECO:0000256" key="3">
    <source>
        <dbReference type="ARBA" id="ARBA00022840"/>
    </source>
</evidence>
<feature type="binding site" evidence="4">
    <location>
        <position position="58"/>
    </location>
    <ligand>
        <name>ATP</name>
        <dbReference type="ChEBI" id="CHEBI:30616"/>
    </ligand>
</feature>
<keyword evidence="3 4" id="KW-0067">ATP-binding</keyword>
<dbReference type="Pfam" id="PF00069">
    <property type="entry name" value="Pkinase"/>
    <property type="match status" value="1"/>
</dbReference>
<evidence type="ECO:0000256" key="4">
    <source>
        <dbReference type="PROSITE-ProRule" id="PRU10141"/>
    </source>
</evidence>
<dbReference type="InterPro" id="IPR017441">
    <property type="entry name" value="Protein_kinase_ATP_BS"/>
</dbReference>
<evidence type="ECO:0000313" key="12">
    <source>
        <dbReference type="RefSeq" id="XP_025409510.1"/>
    </source>
</evidence>
<dbReference type="RefSeq" id="XP_025409509.1">
    <property type="nucleotide sequence ID" value="XM_025553724.1"/>
</dbReference>
<evidence type="ECO:0000256" key="1">
    <source>
        <dbReference type="ARBA" id="ARBA00012513"/>
    </source>
</evidence>
<evidence type="ECO:0000313" key="8">
    <source>
        <dbReference type="Proteomes" id="UP000694846"/>
    </source>
</evidence>
<evidence type="ECO:0000313" key="13">
    <source>
        <dbReference type="RefSeq" id="XP_025409511.1"/>
    </source>
</evidence>
<dbReference type="SUPFAM" id="SSF56112">
    <property type="entry name" value="Protein kinase-like (PK-like)"/>
    <property type="match status" value="1"/>
</dbReference>
<gene>
    <name evidence="7" type="primary">ball</name>
    <name evidence="9 10 11 12 13" type="synonym">LOC112682939</name>
    <name evidence="7" type="ORF">g.4655</name>
</gene>
<dbReference type="InterPro" id="IPR000719">
    <property type="entry name" value="Prot_kinase_dom"/>
</dbReference>
<name>A0A2S2PVI7_9HEMI</name>
<accession>A0A2S2PVI7</accession>
<dbReference type="RefSeq" id="XP_025409508.1">
    <property type="nucleotide sequence ID" value="XM_025553723.1"/>
</dbReference>
<dbReference type="EC" id="2.7.11.1" evidence="1"/>
<dbReference type="PROSITE" id="PS00108">
    <property type="entry name" value="PROTEIN_KINASE_ST"/>
    <property type="match status" value="1"/>
</dbReference>
<keyword evidence="2 4" id="KW-0547">Nucleotide-binding</keyword>
<reference evidence="9 10" key="2">
    <citation type="submission" date="2025-04" db="UniProtKB">
        <authorList>
            <consortium name="RefSeq"/>
        </authorList>
    </citation>
    <scope>IDENTIFICATION</scope>
</reference>
<proteinExistence type="inferred from homology"/>
<dbReference type="PROSITE" id="PS50011">
    <property type="entry name" value="PROTEIN_KINASE_DOM"/>
    <property type="match status" value="1"/>
</dbReference>
<dbReference type="GO" id="GO:0004674">
    <property type="term" value="F:protein serine/threonine kinase activity"/>
    <property type="evidence" value="ECO:0007669"/>
    <property type="project" value="UniProtKB-KW"/>
</dbReference>
<dbReference type="Proteomes" id="UP000694846">
    <property type="component" value="Unplaced"/>
</dbReference>
<reference evidence="7" key="1">
    <citation type="submission" date="2018-04" db="EMBL/GenBank/DDBJ databases">
        <title>Transcriptome assembly of Sipha flava.</title>
        <authorList>
            <person name="Scully E.D."/>
            <person name="Geib S.M."/>
            <person name="Palmer N.A."/>
            <person name="Koch K."/>
            <person name="Bradshaw J."/>
            <person name="Heng-Moss T."/>
            <person name="Sarath G."/>
        </authorList>
    </citation>
    <scope>NUCLEOTIDE SEQUENCE</scope>
</reference>
<keyword evidence="7" id="KW-0418">Kinase</keyword>
<organism evidence="7">
    <name type="scientific">Sipha flava</name>
    <name type="common">yellow sugarcane aphid</name>
    <dbReference type="NCBI Taxonomy" id="143950"/>
    <lineage>
        <taxon>Eukaryota</taxon>
        <taxon>Metazoa</taxon>
        <taxon>Ecdysozoa</taxon>
        <taxon>Arthropoda</taxon>
        <taxon>Hexapoda</taxon>
        <taxon>Insecta</taxon>
        <taxon>Pterygota</taxon>
        <taxon>Neoptera</taxon>
        <taxon>Paraneoptera</taxon>
        <taxon>Hemiptera</taxon>
        <taxon>Sternorrhyncha</taxon>
        <taxon>Aphidomorpha</taxon>
        <taxon>Aphidoidea</taxon>
        <taxon>Aphididae</taxon>
        <taxon>Sipha</taxon>
    </lineage>
</organism>
<dbReference type="OrthoDB" id="2687620at2759"/>
<comment type="similarity">
    <text evidence="5">Belongs to the protein kinase superfamily.</text>
</comment>
<dbReference type="SMART" id="SM00220">
    <property type="entry name" value="S_TKc"/>
    <property type="match status" value="1"/>
</dbReference>
<evidence type="ECO:0000256" key="2">
    <source>
        <dbReference type="ARBA" id="ARBA00022741"/>
    </source>
</evidence>
<evidence type="ECO:0000313" key="10">
    <source>
        <dbReference type="RefSeq" id="XP_025409508.1"/>
    </source>
</evidence>
<sequence length="315" mass="36440">MSKKAKTTPKEELPSGTLLKDIKDTVWEVKNIIGSGGFGYVYCGIKHGSRSKIEYAIKTENMESGPLFVERMFYIKNVKEQDVKIWKTEKKLKELPLPKFYGFGSTVYNNNQYRFIVIEKFDKDLEEFLKTVSNSLLLGAVINIVRQIIDALEFIHSRGYVHWDIKSQNIFIGKYPRQNHVFLGDFGMVTKYKTENLLPDKKCANNGTLNYIALDGHVGMYTRRGDLESLMYNGLEWLKLKLPWTGQALSKTIKSKNQMKETILAAGPEEKIHDFVKVPHCYFKTMKIIYNLNPAEKPDYALLKNLLKQYKLEKL</sequence>
<feature type="domain" description="Protein kinase" evidence="6">
    <location>
        <begin position="27"/>
        <end position="312"/>
    </location>
</feature>
<dbReference type="GO" id="GO:0005524">
    <property type="term" value="F:ATP binding"/>
    <property type="evidence" value="ECO:0007669"/>
    <property type="project" value="UniProtKB-UniRule"/>
</dbReference>
<dbReference type="AlphaFoldDB" id="A0A2S2PVI7"/>
<evidence type="ECO:0000259" key="6">
    <source>
        <dbReference type="PROSITE" id="PS50011"/>
    </source>
</evidence>
<keyword evidence="7" id="KW-0808">Transferase</keyword>
<dbReference type="InterPro" id="IPR008271">
    <property type="entry name" value="Ser/Thr_kinase_AS"/>
</dbReference>
<dbReference type="EMBL" id="GGMS01000345">
    <property type="protein sequence ID" value="MBY69548.1"/>
    <property type="molecule type" value="Transcribed_RNA"/>
</dbReference>
<dbReference type="InterPro" id="IPR050235">
    <property type="entry name" value="CK1_Ser-Thr_kinase"/>
</dbReference>
<dbReference type="RefSeq" id="XP_025409510.1">
    <property type="nucleotide sequence ID" value="XM_025553725.1"/>
</dbReference>
<protein>
    <recommendedName>
        <fullName evidence="1">non-specific serine/threonine protein kinase</fullName>
        <ecNumber evidence="1">2.7.11.1</ecNumber>
    </recommendedName>
</protein>
<dbReference type="Gene3D" id="1.10.510.10">
    <property type="entry name" value="Transferase(Phosphotransferase) domain 1"/>
    <property type="match status" value="1"/>
</dbReference>
<dbReference type="RefSeq" id="XP_025409511.1">
    <property type="nucleotide sequence ID" value="XM_025553726.1"/>
</dbReference>
<dbReference type="PROSITE" id="PS00107">
    <property type="entry name" value="PROTEIN_KINASE_ATP"/>
    <property type="match status" value="1"/>
</dbReference>
<evidence type="ECO:0000313" key="9">
    <source>
        <dbReference type="RefSeq" id="XP_025409507.1"/>
    </source>
</evidence>
<evidence type="ECO:0000313" key="7">
    <source>
        <dbReference type="EMBL" id="MBY69548.1"/>
    </source>
</evidence>
<keyword evidence="5" id="KW-0723">Serine/threonine-protein kinase</keyword>
<dbReference type="InterPro" id="IPR011009">
    <property type="entry name" value="Kinase-like_dom_sf"/>
</dbReference>